<evidence type="ECO:0000256" key="4">
    <source>
        <dbReference type="ARBA" id="ARBA00023136"/>
    </source>
</evidence>
<dbReference type="PANTHER" id="PTHR28538">
    <property type="entry name" value="INTEGRAL INNER NUCLEAR MEMBRANE PROTEIN IMA1"/>
    <property type="match status" value="1"/>
</dbReference>
<dbReference type="InterPro" id="IPR018617">
    <property type="entry name" value="Ima1_N"/>
</dbReference>
<dbReference type="AlphaFoldDB" id="A0A507CH21"/>
<dbReference type="OrthoDB" id="2127692at2759"/>
<dbReference type="GO" id="GO:0034992">
    <property type="term" value="C:microtubule organizing center attachment site"/>
    <property type="evidence" value="ECO:0007669"/>
    <property type="project" value="TreeGrafter"/>
</dbReference>
<feature type="transmembrane region" description="Helical" evidence="6">
    <location>
        <begin position="225"/>
        <end position="249"/>
    </location>
</feature>
<sequence length="572" mass="63829">MMPLSSLPPQELALYAALALAVTTTAHRPISRIWTRFALWKNGNCWATCFNCNEELIVPLHVLAPGNCFKCSLCDSINYFDQAGGPQLHVVQDITHEDPLSYTMPSMSRQSSFQSQTTLQGTVFCRKCIQNQNILVQLLAAYDPEDDEYFDLSVEAYRKKLEAKYPPVCSSCEPAVNNRLADLARMVKSRIASASVLLHKGLPVPPHAQYAAGPDNKGRNSKFSITYFIVWAVLVFSALAIHMFTISFYTRGLMYPASYHPGYIPHHCTIPEGGARRFAALYNFISVMPTRPCDSCCAQDTLSSLLVLSLLSFVAIPFNPLWLFKLRYQKSETKNQLPYLGLISTYTIVRIKEKSAIKLNYDTQNTSNMTRSDSGYVDEMAVDDVDDSHLGLEHALALSHVRDTSDRSMALFLQERSDFEKWRRRIWNLYVCAIGVRCVTMMGFDVLYLVLVGALCIAIETCRQSLATFPEAAKGTSQSRMISASIFLIVRLILVIPPLLLPTSYPTLSSTYLSTTRSLYWIIPDMKGTELLGAFDIALSAWTVCFGIALDVVWMTSAVVLGMGIDLGGYAE</sequence>
<dbReference type="GO" id="GO:0034506">
    <property type="term" value="C:chromosome, centromeric core domain"/>
    <property type="evidence" value="ECO:0007669"/>
    <property type="project" value="TreeGrafter"/>
</dbReference>
<dbReference type="Proteomes" id="UP000319731">
    <property type="component" value="Unassembled WGS sequence"/>
</dbReference>
<evidence type="ECO:0000256" key="6">
    <source>
        <dbReference type="SAM" id="Phobius"/>
    </source>
</evidence>
<evidence type="ECO:0000256" key="2">
    <source>
        <dbReference type="ARBA" id="ARBA00022692"/>
    </source>
</evidence>
<evidence type="ECO:0000256" key="3">
    <source>
        <dbReference type="ARBA" id="ARBA00022989"/>
    </source>
</evidence>
<keyword evidence="4 6" id="KW-0472">Membrane</keyword>
<protein>
    <recommendedName>
        <fullName evidence="7">Ima1 N-terminal domain-containing protein</fullName>
    </recommendedName>
</protein>
<dbReference type="InterPro" id="IPR042321">
    <property type="entry name" value="Ima1"/>
</dbReference>
<feature type="transmembrane region" description="Helical" evidence="6">
    <location>
        <begin position="305"/>
        <end position="324"/>
    </location>
</feature>
<comment type="subcellular location">
    <subcellularLocation>
        <location evidence="1">Nucleus inner membrane</location>
        <topology evidence="1">Multi-pass membrane protein</topology>
    </subcellularLocation>
</comment>
<accession>A0A507CH21</accession>
<dbReference type="GO" id="GO:0005637">
    <property type="term" value="C:nuclear inner membrane"/>
    <property type="evidence" value="ECO:0007669"/>
    <property type="project" value="UniProtKB-SubCell"/>
</dbReference>
<evidence type="ECO:0000256" key="5">
    <source>
        <dbReference type="ARBA" id="ARBA00023242"/>
    </source>
</evidence>
<comment type="caution">
    <text evidence="8">The sequence shown here is derived from an EMBL/GenBank/DDBJ whole genome shotgun (WGS) entry which is preliminary data.</text>
</comment>
<dbReference type="EMBL" id="QEAO01000003">
    <property type="protein sequence ID" value="TPX36945.1"/>
    <property type="molecule type" value="Genomic_DNA"/>
</dbReference>
<dbReference type="Pfam" id="PF09779">
    <property type="entry name" value="Ima1_N"/>
    <property type="match status" value="1"/>
</dbReference>
<dbReference type="GeneID" id="42002201"/>
<name>A0A507CH21_9FUNG</name>
<feature type="transmembrane region" description="Helical" evidence="6">
    <location>
        <begin position="481"/>
        <end position="501"/>
    </location>
</feature>
<keyword evidence="2 6" id="KW-0812">Transmembrane</keyword>
<organism evidence="8 9">
    <name type="scientific">Synchytrium microbalum</name>
    <dbReference type="NCBI Taxonomy" id="1806994"/>
    <lineage>
        <taxon>Eukaryota</taxon>
        <taxon>Fungi</taxon>
        <taxon>Fungi incertae sedis</taxon>
        <taxon>Chytridiomycota</taxon>
        <taxon>Chytridiomycota incertae sedis</taxon>
        <taxon>Chytridiomycetes</taxon>
        <taxon>Synchytriales</taxon>
        <taxon>Synchytriaceae</taxon>
        <taxon>Synchytrium</taxon>
    </lineage>
</organism>
<feature type="transmembrane region" description="Helical" evidence="6">
    <location>
        <begin position="426"/>
        <end position="444"/>
    </location>
</feature>
<keyword evidence="3 6" id="KW-1133">Transmembrane helix</keyword>
<keyword evidence="9" id="KW-1185">Reference proteome</keyword>
<evidence type="ECO:0000256" key="1">
    <source>
        <dbReference type="ARBA" id="ARBA00004473"/>
    </source>
</evidence>
<dbReference type="RefSeq" id="XP_031027016.1">
    <property type="nucleotide sequence ID" value="XM_031166904.1"/>
</dbReference>
<dbReference type="GO" id="GO:0044732">
    <property type="term" value="C:mitotic spindle pole body"/>
    <property type="evidence" value="ECO:0007669"/>
    <property type="project" value="TreeGrafter"/>
</dbReference>
<dbReference type="GO" id="GO:0071765">
    <property type="term" value="P:nuclear inner membrane organization"/>
    <property type="evidence" value="ECO:0007669"/>
    <property type="project" value="InterPro"/>
</dbReference>
<dbReference type="PANTHER" id="PTHR28538:SF1">
    <property type="entry name" value="INTEGRAL INNER NUCLEAR MEMBRANE PROTEIN IMA1"/>
    <property type="match status" value="1"/>
</dbReference>
<keyword evidence="5" id="KW-0539">Nucleus</keyword>
<evidence type="ECO:0000259" key="7">
    <source>
        <dbReference type="Pfam" id="PF09779"/>
    </source>
</evidence>
<gene>
    <name evidence="8" type="ORF">SmJEL517_g00976</name>
</gene>
<dbReference type="STRING" id="1806994.A0A507CH21"/>
<feature type="transmembrane region" description="Helical" evidence="6">
    <location>
        <begin position="531"/>
        <end position="554"/>
    </location>
</feature>
<evidence type="ECO:0000313" key="8">
    <source>
        <dbReference type="EMBL" id="TPX36945.1"/>
    </source>
</evidence>
<evidence type="ECO:0000313" key="9">
    <source>
        <dbReference type="Proteomes" id="UP000319731"/>
    </source>
</evidence>
<proteinExistence type="predicted"/>
<reference evidence="8 9" key="1">
    <citation type="journal article" date="2019" name="Sci. Rep.">
        <title>Comparative genomics of chytrid fungi reveal insights into the obligate biotrophic and pathogenic lifestyle of Synchytrium endobioticum.</title>
        <authorList>
            <person name="van de Vossenberg B.T.L.H."/>
            <person name="Warris S."/>
            <person name="Nguyen H.D.T."/>
            <person name="van Gent-Pelzer M.P.E."/>
            <person name="Joly D.L."/>
            <person name="van de Geest H.C."/>
            <person name="Bonants P.J.M."/>
            <person name="Smith D.S."/>
            <person name="Levesque C.A."/>
            <person name="van der Lee T.A.J."/>
        </authorList>
    </citation>
    <scope>NUCLEOTIDE SEQUENCE [LARGE SCALE GENOMIC DNA]</scope>
    <source>
        <strain evidence="8 9">JEL517</strain>
    </source>
</reference>
<feature type="domain" description="Ima1 N-terminal" evidence="7">
    <location>
        <begin position="48"/>
        <end position="176"/>
    </location>
</feature>